<dbReference type="Gene3D" id="3.30.420.40">
    <property type="match status" value="1"/>
</dbReference>
<sequence length="813" mass="89896">MVFDVFKDVVHSLEGVPYRKPRRPLSNLERIQECCRCLVLTDAQLHQMMIALEKSMNQGLAKETASTAAVKMLPSYVRAVPNGKEVGDFLALDLGGTNFRVLLIRLKGREAEMIGKIFRVPENVMRGSGEALFDHIADCMAKFMAEQGVSHAEKLPLGFTFSFPCKQEGLTCAKLINWTKGFSASGVEGADVVTMLRDACRRRDVGIIVGTGTNACYMEKLSRIGKLGNECDGDGLPDEMIINTEWGAFGDDGALDGIRTQYDKLVDLNSINPGRQLFEKMISGMYMGELVRVVLEALAKEALLFDGDFEAISQRGCFPTKYVSEIESELLEQEDRTFQRTCQILEDIGVENVSSADCANVAYVCSLISTRAAYMTAAGIATLLNRMQRPHVTVGVDGSVYRFHPSFPRLLDEKIDQLIEGDIEIEKVCRCFVINNERLEQVMAALEKCMDEGLSKESGDKSVLKMLPTYVRAVPNGEESGEFLALDLGGTHFRILYIKLNGREAEMTGKIYHVSEKMMNGDGYIDICIDFVALLNDTVGTLMACAFKENTCQIGVIVGNGTNACYMEQLDKAPKLQAELADDGFPDEIIINTEWGAFGDDGALRFIYTKFDKQVDLGTINPGKQMQKMIAGMYMGELVRVVLESIAKEGLIFGGDLEAISRKGCFKTRYVSDIESDLVGEDEKTFQSTHQILSELGVKNLSRADCANVAYVCSMISSRSAHLLAACIATLINRMQRPLVTVGMDGSVYRYHPIFPKLLDDKIAELIDENLRYKLMLSEDGSGIGAAVVAAVATRMREQKESKEENEEEEEGK</sequence>
<feature type="domain" description="Hexokinase N-terminal" evidence="13">
    <location>
        <begin position="425"/>
        <end position="522"/>
    </location>
</feature>
<evidence type="ECO:0000256" key="7">
    <source>
        <dbReference type="ARBA" id="ARBA00022777"/>
    </source>
</evidence>
<evidence type="ECO:0000256" key="4">
    <source>
        <dbReference type="ARBA" id="ARBA00012324"/>
    </source>
</evidence>
<keyword evidence="7 15" id="KW-0418">Kinase</keyword>
<evidence type="ECO:0000256" key="9">
    <source>
        <dbReference type="ARBA" id="ARBA00023152"/>
    </source>
</evidence>
<evidence type="ECO:0000256" key="1">
    <source>
        <dbReference type="ARBA" id="ARBA00004888"/>
    </source>
</evidence>
<dbReference type="UniPathway" id="UPA00109">
    <property type="reaction ID" value="UER00180"/>
</dbReference>
<dbReference type="SUPFAM" id="SSF53067">
    <property type="entry name" value="Actin-like ATPase domain"/>
    <property type="match status" value="4"/>
</dbReference>
<dbReference type="SMR" id="W2TBC3"/>
<evidence type="ECO:0000259" key="14">
    <source>
        <dbReference type="Pfam" id="PF03727"/>
    </source>
</evidence>
<dbReference type="Proteomes" id="UP000053676">
    <property type="component" value="Unassembled WGS sequence"/>
</dbReference>
<protein>
    <recommendedName>
        <fullName evidence="4">hexokinase</fullName>
        <ecNumber evidence="4">2.7.1.1</ecNumber>
    </recommendedName>
</protein>
<dbReference type="PANTHER" id="PTHR19443">
    <property type="entry name" value="HEXOKINASE"/>
    <property type="match status" value="1"/>
</dbReference>
<comment type="pathway">
    <text evidence="2">Carbohydrate metabolism; hexose metabolism.</text>
</comment>
<dbReference type="GO" id="GO:0005829">
    <property type="term" value="C:cytosol"/>
    <property type="evidence" value="ECO:0007669"/>
    <property type="project" value="TreeGrafter"/>
</dbReference>
<dbReference type="EMBL" id="KI659684">
    <property type="protein sequence ID" value="ETN78894.1"/>
    <property type="molecule type" value="Genomic_DNA"/>
</dbReference>
<dbReference type="PROSITE" id="PS51748">
    <property type="entry name" value="HEXOKINASE_2"/>
    <property type="match status" value="2"/>
</dbReference>
<evidence type="ECO:0000256" key="3">
    <source>
        <dbReference type="ARBA" id="ARBA00009225"/>
    </source>
</evidence>
<evidence type="ECO:0000313" key="15">
    <source>
        <dbReference type="EMBL" id="ETN78894.1"/>
    </source>
</evidence>
<comment type="catalytic activity">
    <reaction evidence="10">
        <text>a D-hexose + ATP = a D-hexose 6-phosphate + ADP + H(+)</text>
        <dbReference type="Rhea" id="RHEA:22740"/>
        <dbReference type="ChEBI" id="CHEBI:4194"/>
        <dbReference type="ChEBI" id="CHEBI:15378"/>
        <dbReference type="ChEBI" id="CHEBI:30616"/>
        <dbReference type="ChEBI" id="CHEBI:229467"/>
        <dbReference type="ChEBI" id="CHEBI:456216"/>
        <dbReference type="EC" id="2.7.1.1"/>
    </reaction>
    <physiologicalReaction direction="left-to-right" evidence="10">
        <dbReference type="Rhea" id="RHEA:22741"/>
    </physiologicalReaction>
</comment>
<feature type="domain" description="Hexokinase C-terminal" evidence="14">
    <location>
        <begin position="205"/>
        <end position="422"/>
    </location>
</feature>
<dbReference type="FunFam" id="3.30.420.40:FF:000805">
    <property type="entry name" value="Hexokinase-2"/>
    <property type="match status" value="1"/>
</dbReference>
<proteinExistence type="inferred from homology"/>
<comment type="similarity">
    <text evidence="3">Belongs to the hexokinase family.</text>
</comment>
<accession>W2TBC3</accession>
<dbReference type="PANTHER" id="PTHR19443:SF16">
    <property type="entry name" value="HEXOKINASE TYPE 1-RELATED"/>
    <property type="match status" value="1"/>
</dbReference>
<dbReference type="KEGG" id="nai:NECAME_02758"/>
<dbReference type="GO" id="GO:0005739">
    <property type="term" value="C:mitochondrion"/>
    <property type="evidence" value="ECO:0007669"/>
    <property type="project" value="TreeGrafter"/>
</dbReference>
<comment type="catalytic activity">
    <reaction evidence="12">
        <text>D-glucose + ATP = D-glucose 6-phosphate + ADP + H(+)</text>
        <dbReference type="Rhea" id="RHEA:17825"/>
        <dbReference type="ChEBI" id="CHEBI:4167"/>
        <dbReference type="ChEBI" id="CHEBI:15378"/>
        <dbReference type="ChEBI" id="CHEBI:30616"/>
        <dbReference type="ChEBI" id="CHEBI:61548"/>
        <dbReference type="ChEBI" id="CHEBI:456216"/>
        <dbReference type="EC" id="2.7.1.1"/>
    </reaction>
    <physiologicalReaction direction="left-to-right" evidence="12">
        <dbReference type="Rhea" id="RHEA:17826"/>
    </physiologicalReaction>
</comment>
<dbReference type="EC" id="2.7.1.1" evidence="4"/>
<dbReference type="GO" id="GO:0005524">
    <property type="term" value="F:ATP binding"/>
    <property type="evidence" value="ECO:0007669"/>
    <property type="project" value="UniProtKB-KW"/>
</dbReference>
<dbReference type="AlphaFoldDB" id="W2TBC3"/>
<evidence type="ECO:0000313" key="16">
    <source>
        <dbReference type="Proteomes" id="UP000053676"/>
    </source>
</evidence>
<dbReference type="OMA" id="DHVSECL"/>
<dbReference type="Pfam" id="PF03727">
    <property type="entry name" value="Hexokinase_2"/>
    <property type="match status" value="2"/>
</dbReference>
<evidence type="ECO:0000256" key="2">
    <source>
        <dbReference type="ARBA" id="ARBA00005028"/>
    </source>
</evidence>
<dbReference type="Gene3D" id="1.10.287.1250">
    <property type="match status" value="1"/>
</dbReference>
<evidence type="ECO:0000256" key="11">
    <source>
        <dbReference type="ARBA" id="ARBA00047905"/>
    </source>
</evidence>
<dbReference type="GO" id="GO:0004340">
    <property type="term" value="F:glucokinase activity"/>
    <property type="evidence" value="ECO:0007669"/>
    <property type="project" value="TreeGrafter"/>
</dbReference>
<dbReference type="Pfam" id="PF00349">
    <property type="entry name" value="Hexokinase_1"/>
    <property type="match status" value="1"/>
</dbReference>
<keyword evidence="16" id="KW-1185">Reference proteome</keyword>
<keyword evidence="6" id="KW-0547">Nucleotide-binding</keyword>
<dbReference type="GO" id="GO:0006096">
    <property type="term" value="P:glycolytic process"/>
    <property type="evidence" value="ECO:0007669"/>
    <property type="project" value="UniProtKB-UniPathway"/>
</dbReference>
<comment type="catalytic activity">
    <reaction evidence="11">
        <text>D-fructose + ATP = D-fructose 6-phosphate + ADP + H(+)</text>
        <dbReference type="Rhea" id="RHEA:16125"/>
        <dbReference type="ChEBI" id="CHEBI:15378"/>
        <dbReference type="ChEBI" id="CHEBI:30616"/>
        <dbReference type="ChEBI" id="CHEBI:37721"/>
        <dbReference type="ChEBI" id="CHEBI:61527"/>
        <dbReference type="ChEBI" id="CHEBI:456216"/>
        <dbReference type="EC" id="2.7.1.1"/>
    </reaction>
    <physiologicalReaction direction="left-to-right" evidence="11">
        <dbReference type="Rhea" id="RHEA:16126"/>
    </physiologicalReaction>
</comment>
<dbReference type="UniPathway" id="UPA00242"/>
<dbReference type="STRING" id="51031.W2TBC3"/>
<dbReference type="FunFam" id="3.40.367.20:FF:000005">
    <property type="entry name" value="Phosphotransferase"/>
    <property type="match status" value="2"/>
</dbReference>
<keyword evidence="5" id="KW-0808">Transferase</keyword>
<dbReference type="InterPro" id="IPR022672">
    <property type="entry name" value="Hexokinase_N"/>
</dbReference>
<dbReference type="CDD" id="cd24019">
    <property type="entry name" value="ASKHA_NBD_HK_meta"/>
    <property type="match status" value="1"/>
</dbReference>
<evidence type="ECO:0000256" key="8">
    <source>
        <dbReference type="ARBA" id="ARBA00022840"/>
    </source>
</evidence>
<evidence type="ECO:0000256" key="10">
    <source>
        <dbReference type="ARBA" id="ARBA00044613"/>
    </source>
</evidence>
<feature type="domain" description="Hexokinase C-terminal" evidence="14">
    <location>
        <begin position="553"/>
        <end position="792"/>
    </location>
</feature>
<gene>
    <name evidence="15" type="ORF">NECAME_02758</name>
</gene>
<organism evidence="15 16">
    <name type="scientific">Necator americanus</name>
    <name type="common">Human hookworm</name>
    <dbReference type="NCBI Taxonomy" id="51031"/>
    <lineage>
        <taxon>Eukaryota</taxon>
        <taxon>Metazoa</taxon>
        <taxon>Ecdysozoa</taxon>
        <taxon>Nematoda</taxon>
        <taxon>Chromadorea</taxon>
        <taxon>Rhabditida</taxon>
        <taxon>Rhabditina</taxon>
        <taxon>Rhabditomorpha</taxon>
        <taxon>Strongyloidea</taxon>
        <taxon>Ancylostomatidae</taxon>
        <taxon>Bunostominae</taxon>
        <taxon>Necator</taxon>
    </lineage>
</organism>
<comment type="pathway">
    <text evidence="1">Carbohydrate degradation; glycolysis; D-glyceraldehyde 3-phosphate and glycerone phosphate from D-glucose: step 1/4.</text>
</comment>
<dbReference type="InterPro" id="IPR022673">
    <property type="entry name" value="Hexokinase_C"/>
</dbReference>
<evidence type="ECO:0000256" key="12">
    <source>
        <dbReference type="ARBA" id="ARBA00048160"/>
    </source>
</evidence>
<evidence type="ECO:0000256" key="6">
    <source>
        <dbReference type="ARBA" id="ARBA00022741"/>
    </source>
</evidence>
<dbReference type="InterPro" id="IPR043129">
    <property type="entry name" value="ATPase_NBD"/>
</dbReference>
<dbReference type="GO" id="GO:0005536">
    <property type="term" value="F:D-glucose binding"/>
    <property type="evidence" value="ECO:0007669"/>
    <property type="project" value="InterPro"/>
</dbReference>
<dbReference type="GO" id="GO:0006006">
    <property type="term" value="P:glucose metabolic process"/>
    <property type="evidence" value="ECO:0007669"/>
    <property type="project" value="UniProtKB-ARBA"/>
</dbReference>
<reference evidence="16" key="1">
    <citation type="journal article" date="2014" name="Nat. Genet.">
        <title>Genome of the human hookworm Necator americanus.</title>
        <authorList>
            <person name="Tang Y.T."/>
            <person name="Gao X."/>
            <person name="Rosa B.A."/>
            <person name="Abubucker S."/>
            <person name="Hallsworth-Pepin K."/>
            <person name="Martin J."/>
            <person name="Tyagi R."/>
            <person name="Heizer E."/>
            <person name="Zhang X."/>
            <person name="Bhonagiri-Palsikar V."/>
            <person name="Minx P."/>
            <person name="Warren W.C."/>
            <person name="Wang Q."/>
            <person name="Zhan B."/>
            <person name="Hotez P.J."/>
            <person name="Sternberg P.W."/>
            <person name="Dougall A."/>
            <person name="Gaze S.T."/>
            <person name="Mulvenna J."/>
            <person name="Sotillo J."/>
            <person name="Ranganathan S."/>
            <person name="Rabelo E.M."/>
            <person name="Wilson R.K."/>
            <person name="Felgner P.L."/>
            <person name="Bethony J."/>
            <person name="Hawdon J.M."/>
            <person name="Gasser R.B."/>
            <person name="Loukas A."/>
            <person name="Mitreva M."/>
        </authorList>
    </citation>
    <scope>NUCLEOTIDE SEQUENCE [LARGE SCALE GENOMIC DNA]</scope>
</reference>
<keyword evidence="9" id="KW-0324">Glycolysis</keyword>
<dbReference type="GO" id="GO:0001678">
    <property type="term" value="P:intracellular glucose homeostasis"/>
    <property type="evidence" value="ECO:0007669"/>
    <property type="project" value="InterPro"/>
</dbReference>
<dbReference type="Gene3D" id="3.40.367.20">
    <property type="match status" value="2"/>
</dbReference>
<dbReference type="InterPro" id="IPR001312">
    <property type="entry name" value="Hexokinase"/>
</dbReference>
<dbReference type="PRINTS" id="PR00475">
    <property type="entry name" value="HEXOKINASE"/>
</dbReference>
<evidence type="ECO:0000256" key="5">
    <source>
        <dbReference type="ARBA" id="ARBA00022679"/>
    </source>
</evidence>
<dbReference type="PROSITE" id="PS00378">
    <property type="entry name" value="HEXOKINASE_1"/>
    <property type="match status" value="1"/>
</dbReference>
<keyword evidence="8" id="KW-0067">ATP-binding</keyword>
<name>W2TBC3_NECAM</name>
<dbReference type="InterPro" id="IPR019807">
    <property type="entry name" value="Hexokinase_BS"/>
</dbReference>
<dbReference type="GO" id="GO:0008865">
    <property type="term" value="F:fructokinase activity"/>
    <property type="evidence" value="ECO:0007669"/>
    <property type="project" value="TreeGrafter"/>
</dbReference>
<evidence type="ECO:0000259" key="13">
    <source>
        <dbReference type="Pfam" id="PF00349"/>
    </source>
</evidence>
<dbReference type="OrthoDB" id="419537at2759"/>